<dbReference type="EMBL" id="SWLG01000006">
    <property type="protein sequence ID" value="TLS37541.1"/>
    <property type="molecule type" value="Genomic_DNA"/>
</dbReference>
<dbReference type="OrthoDB" id="4380123at2"/>
<evidence type="ECO:0000313" key="1">
    <source>
        <dbReference type="EMBL" id="TLS37541.1"/>
    </source>
</evidence>
<protein>
    <submittedName>
        <fullName evidence="1">NRDE family protein</fullName>
    </submittedName>
</protein>
<proteinExistence type="predicted"/>
<dbReference type="Proteomes" id="UP000308230">
    <property type="component" value="Unassembled WGS sequence"/>
</dbReference>
<evidence type="ECO:0000313" key="2">
    <source>
        <dbReference type="Proteomes" id="UP000308230"/>
    </source>
</evidence>
<dbReference type="RefSeq" id="WP_138126062.1">
    <property type="nucleotide sequence ID" value="NZ_SWLG01000006.1"/>
</dbReference>
<organism evidence="1 2">
    <name type="scientific">Exobacillus caeni</name>
    <dbReference type="NCBI Taxonomy" id="2574798"/>
    <lineage>
        <taxon>Bacteria</taxon>
        <taxon>Bacillati</taxon>
        <taxon>Bacillota</taxon>
        <taxon>Bacilli</taxon>
        <taxon>Bacillales</taxon>
        <taxon>Guptibacillaceae</taxon>
        <taxon>Exobacillus</taxon>
    </lineage>
</organism>
<dbReference type="Pfam" id="PF05742">
    <property type="entry name" value="TANGO2"/>
    <property type="match status" value="1"/>
</dbReference>
<sequence>MCLLSFAYQVHPDYPLILISNRDEVYHRPTARAHFWKDYPYVLAGRDLEKNGTWLGVTTSGRFSALTNYRKPGEIQKSTSRGDLVSGFLTGTQKISEYIACLEASADNYNGYNIIAGSLDDLWYFSNCSMQSQKVKPGIYGLSNHLLDTPWPKVRKIKSALSDYLASADPVTIDGLLQLLLDGEKPNDEDLPDTGVGLEWERILSPVFIKSERYGTRANTVILIDRIGNLSFYEKSFDSGKFFTSSYKIKLGNGNGVGESCVI</sequence>
<comment type="caution">
    <text evidence="1">The sequence shown here is derived from an EMBL/GenBank/DDBJ whole genome shotgun (WGS) entry which is preliminary data.</text>
</comment>
<accession>A0A5R9F3D9</accession>
<dbReference type="PANTHER" id="PTHR17985">
    <property type="entry name" value="SER/THR-RICH PROTEIN T10 IN DGCR REGION"/>
    <property type="match status" value="1"/>
</dbReference>
<dbReference type="InterPro" id="IPR008551">
    <property type="entry name" value="TANGO2"/>
</dbReference>
<keyword evidence="2" id="KW-1185">Reference proteome</keyword>
<gene>
    <name evidence="1" type="ORF">FCL54_10395</name>
</gene>
<dbReference type="PANTHER" id="PTHR17985:SF8">
    <property type="entry name" value="TRANSPORT AND GOLGI ORGANIZATION PROTEIN 2 HOMOLOG"/>
    <property type="match status" value="1"/>
</dbReference>
<dbReference type="AlphaFoldDB" id="A0A5R9F3D9"/>
<reference evidence="1 2" key="1">
    <citation type="submission" date="2019-04" db="EMBL/GenBank/DDBJ databases">
        <title>Bacillus caeni sp. nov., a bacterium isolated from mangrove sediment.</title>
        <authorList>
            <person name="Huang H."/>
            <person name="Mo K."/>
            <person name="Hu Y."/>
        </authorList>
    </citation>
    <scope>NUCLEOTIDE SEQUENCE [LARGE SCALE GENOMIC DNA]</scope>
    <source>
        <strain evidence="1 2">HB172195</strain>
    </source>
</reference>
<name>A0A5R9F3D9_9BACL</name>